<name>A0ABD3H1N3_9MARC</name>
<dbReference type="Proteomes" id="UP001633002">
    <property type="component" value="Unassembled WGS sequence"/>
</dbReference>
<keyword evidence="2" id="KW-1185">Reference proteome</keyword>
<protein>
    <submittedName>
        <fullName evidence="1">Uncharacterized protein</fullName>
    </submittedName>
</protein>
<gene>
    <name evidence="1" type="ORF">R1sor_003462</name>
</gene>
<reference evidence="1 2" key="1">
    <citation type="submission" date="2024-09" db="EMBL/GenBank/DDBJ databases">
        <title>Chromosome-scale assembly of Riccia sorocarpa.</title>
        <authorList>
            <person name="Paukszto L."/>
        </authorList>
    </citation>
    <scope>NUCLEOTIDE SEQUENCE [LARGE SCALE GENOMIC DNA]</scope>
    <source>
        <strain evidence="1">LP-2024</strain>
        <tissue evidence="1">Aerial parts of the thallus</tissue>
    </source>
</reference>
<dbReference type="EMBL" id="JBJQOH010000006">
    <property type="protein sequence ID" value="KAL3685440.1"/>
    <property type="molecule type" value="Genomic_DNA"/>
</dbReference>
<evidence type="ECO:0000313" key="1">
    <source>
        <dbReference type="EMBL" id="KAL3685440.1"/>
    </source>
</evidence>
<proteinExistence type="predicted"/>
<comment type="caution">
    <text evidence="1">The sequence shown here is derived from an EMBL/GenBank/DDBJ whole genome shotgun (WGS) entry which is preliminary data.</text>
</comment>
<organism evidence="1 2">
    <name type="scientific">Riccia sorocarpa</name>
    <dbReference type="NCBI Taxonomy" id="122646"/>
    <lineage>
        <taxon>Eukaryota</taxon>
        <taxon>Viridiplantae</taxon>
        <taxon>Streptophyta</taxon>
        <taxon>Embryophyta</taxon>
        <taxon>Marchantiophyta</taxon>
        <taxon>Marchantiopsida</taxon>
        <taxon>Marchantiidae</taxon>
        <taxon>Marchantiales</taxon>
        <taxon>Ricciaceae</taxon>
        <taxon>Riccia</taxon>
    </lineage>
</organism>
<dbReference type="AlphaFoldDB" id="A0ABD3H1N3"/>
<accession>A0ABD3H1N3</accession>
<sequence>MNIRDEDCRTLMLPPVLASQFSGAAKRAFPVDGNWASAWAGPALEVQVDLSFLFSVCPTPTFPICLQLSFYPLRIYIFEGLVTVVSRPNRPAGISFPKVLKSWAAEDISDTAIRMSEVRFLVLEKCAGDSQKVCLHLEFDMLLKQVVGYYHQTNEDRLASDTDDVA</sequence>
<evidence type="ECO:0000313" key="2">
    <source>
        <dbReference type="Proteomes" id="UP001633002"/>
    </source>
</evidence>